<evidence type="ECO:0000256" key="5">
    <source>
        <dbReference type="PROSITE-ProRule" id="PRU01091"/>
    </source>
</evidence>
<dbReference type="PROSITE" id="PS51755">
    <property type="entry name" value="OMPR_PHOB"/>
    <property type="match status" value="1"/>
</dbReference>
<evidence type="ECO:0000256" key="2">
    <source>
        <dbReference type="ARBA" id="ARBA00023015"/>
    </source>
</evidence>
<dbReference type="InterPro" id="IPR016032">
    <property type="entry name" value="Sig_transdc_resp-reg_C-effctor"/>
</dbReference>
<keyword evidence="4" id="KW-0804">Transcription</keyword>
<accession>A0A5N6BK26</accession>
<feature type="transmembrane region" description="Helical" evidence="7">
    <location>
        <begin position="1059"/>
        <end position="1080"/>
    </location>
</feature>
<evidence type="ECO:0000256" key="4">
    <source>
        <dbReference type="ARBA" id="ARBA00023163"/>
    </source>
</evidence>
<evidence type="ECO:0000256" key="3">
    <source>
        <dbReference type="ARBA" id="ARBA00023125"/>
    </source>
</evidence>
<dbReference type="InterPro" id="IPR005158">
    <property type="entry name" value="BTAD"/>
</dbReference>
<dbReference type="InterPro" id="IPR027417">
    <property type="entry name" value="P-loop_NTPase"/>
</dbReference>
<dbReference type="Pfam" id="PF00486">
    <property type="entry name" value="Trans_reg_C"/>
    <property type="match status" value="1"/>
</dbReference>
<dbReference type="PANTHER" id="PTHR35807:SF1">
    <property type="entry name" value="TRANSCRIPTIONAL REGULATOR REDD"/>
    <property type="match status" value="1"/>
</dbReference>
<name>A0A5N6BK26_9ACTN</name>
<dbReference type="SMART" id="SM00862">
    <property type="entry name" value="Trans_reg_C"/>
    <property type="match status" value="1"/>
</dbReference>
<comment type="similarity">
    <text evidence="1">Belongs to the AfsR/DnrI/RedD regulatory family.</text>
</comment>
<protein>
    <submittedName>
        <fullName evidence="9">AAA family ATPase</fullName>
    </submittedName>
</protein>
<dbReference type="SMART" id="SM01043">
    <property type="entry name" value="BTAD"/>
    <property type="match status" value="1"/>
</dbReference>
<dbReference type="Gene3D" id="1.10.10.10">
    <property type="entry name" value="Winged helix-like DNA-binding domain superfamily/Winged helix DNA-binding domain"/>
    <property type="match status" value="1"/>
</dbReference>
<feature type="compositionally biased region" description="Pro residues" evidence="6">
    <location>
        <begin position="272"/>
        <end position="291"/>
    </location>
</feature>
<keyword evidence="2" id="KW-0805">Transcription regulation</keyword>
<keyword evidence="3 5" id="KW-0238">DNA-binding</keyword>
<reference evidence="9 10" key="1">
    <citation type="submission" date="2019-10" db="EMBL/GenBank/DDBJ databases">
        <title>Nonomuraea sp. nov., isolated from Phyllanthus amarus.</title>
        <authorList>
            <person name="Klykleung N."/>
            <person name="Tanasupawat S."/>
        </authorList>
    </citation>
    <scope>NUCLEOTIDE SEQUENCE [LARGE SCALE GENOMIC DNA]</scope>
    <source>
        <strain evidence="9 10">CR1-09</strain>
    </source>
</reference>
<comment type="caution">
    <text evidence="9">The sequence shown here is derived from an EMBL/GenBank/DDBJ whole genome shotgun (WGS) entry which is preliminary data.</text>
</comment>
<evidence type="ECO:0000313" key="9">
    <source>
        <dbReference type="EMBL" id="KAB8180393.1"/>
    </source>
</evidence>
<feature type="DNA-binding region" description="OmpR/PhoB-type" evidence="5">
    <location>
        <begin position="18"/>
        <end position="121"/>
    </location>
</feature>
<evidence type="ECO:0000256" key="7">
    <source>
        <dbReference type="SAM" id="Phobius"/>
    </source>
</evidence>
<dbReference type="Proteomes" id="UP000313066">
    <property type="component" value="Unassembled WGS sequence"/>
</dbReference>
<evidence type="ECO:0000313" key="10">
    <source>
        <dbReference type="Proteomes" id="UP000313066"/>
    </source>
</evidence>
<dbReference type="Pfam" id="PF03704">
    <property type="entry name" value="BTAD"/>
    <property type="match status" value="1"/>
</dbReference>
<evidence type="ECO:0000256" key="1">
    <source>
        <dbReference type="ARBA" id="ARBA00005820"/>
    </source>
</evidence>
<keyword evidence="10" id="KW-1185">Reference proteome</keyword>
<dbReference type="AlphaFoldDB" id="A0A5N6BK26"/>
<dbReference type="InterPro" id="IPR001867">
    <property type="entry name" value="OmpR/PhoB-type_DNA-bd"/>
</dbReference>
<keyword evidence="7" id="KW-1133">Transmembrane helix</keyword>
<evidence type="ECO:0000259" key="8">
    <source>
        <dbReference type="PROSITE" id="PS51755"/>
    </source>
</evidence>
<dbReference type="Gene3D" id="3.40.50.300">
    <property type="entry name" value="P-loop containing nucleotide triphosphate hydrolases"/>
    <property type="match status" value="1"/>
</dbReference>
<feature type="region of interest" description="Disordered" evidence="6">
    <location>
        <begin position="272"/>
        <end position="308"/>
    </location>
</feature>
<dbReference type="GO" id="GO:0003677">
    <property type="term" value="F:DNA binding"/>
    <property type="evidence" value="ECO:0007669"/>
    <property type="project" value="UniProtKB-UniRule"/>
</dbReference>
<dbReference type="GO" id="GO:0000160">
    <property type="term" value="P:phosphorelay signal transduction system"/>
    <property type="evidence" value="ECO:0007669"/>
    <property type="project" value="InterPro"/>
</dbReference>
<organism evidence="9 10">
    <name type="scientific">Microbispora catharanthi</name>
    <dbReference type="NCBI Taxonomy" id="1712871"/>
    <lineage>
        <taxon>Bacteria</taxon>
        <taxon>Bacillati</taxon>
        <taxon>Actinomycetota</taxon>
        <taxon>Actinomycetes</taxon>
        <taxon>Streptosporangiales</taxon>
        <taxon>Streptosporangiaceae</taxon>
        <taxon>Microbispora</taxon>
    </lineage>
</organism>
<dbReference type="InterPro" id="IPR051677">
    <property type="entry name" value="AfsR-DnrI-RedD_regulator"/>
</dbReference>
<dbReference type="InterPro" id="IPR036388">
    <property type="entry name" value="WH-like_DNA-bd_sf"/>
</dbReference>
<dbReference type="CDD" id="cd15831">
    <property type="entry name" value="BTAD"/>
    <property type="match status" value="1"/>
</dbReference>
<evidence type="ECO:0000256" key="6">
    <source>
        <dbReference type="SAM" id="MobiDB-lite"/>
    </source>
</evidence>
<keyword evidence="7" id="KW-0472">Membrane</keyword>
<dbReference type="GO" id="GO:0006355">
    <property type="term" value="P:regulation of DNA-templated transcription"/>
    <property type="evidence" value="ECO:0007669"/>
    <property type="project" value="InterPro"/>
</dbReference>
<dbReference type="Pfam" id="PF13191">
    <property type="entry name" value="AAA_16"/>
    <property type="match status" value="1"/>
</dbReference>
<sequence>MRNGEAGRSDRGIEKLLHERHSTKVAFRVLGSLEVYIGGTPVRLGGRKQRAVLGRLLVAPGRVVPTGTLIEDLYEGAAQDGALPSLHVHVSNLRRALEPGRVPRTPSRLLVARPPGYLLVASDVDALKFARLVTGSEHLPAERVLAMTKEALALWRGTPYSEFAGELWALPEVNRLSELRQVAVERRAAALLELGRPQAAIHDLEHESAEHPLRERLWCLLALALYRSGRQADALAALRRAREIVREQLGVDPGPELQALEDGILRQDPCLLPPSRPVPVPAPPVPAPPVPAASGNDHAPSRQGRDEQLEEMETVLHRGGVNTIAVSGEPGIGKTWLLRSFLQRCTPADDLVVLWGDCQEVDGAVPLWPWIPALRTLAGVHPPGDRAALAGLLSGEPPAGLPGGANLQRRRAIADWLVSAARVRPTLVVFDDLHWADAATLRLLGDVISLTKDRKEQLQLTLVMAFRDDVDCPAVEDLLRRLARHGLLRLHLTGLSADAVQAVAAAMKTELDASSARRLTERTGGNPFFVREILRLLSRGRPLDTLPGAVADLIGQRLATAGPMVDDVLRIAAVVGREFDPEVVAEVLRAPAYHVLDRAVRAGLVVPASKRLAFANDLVRETLLQRIPPLRKATVHREVMTALAARPGVDLPVVAHHAIEAGPAAYGEAVRWCRATAEQAALRFDYENAAIWWSHAVAAHGSSAGDPADHVELLLCQRRALLAAGDPARARQVWAQALRVADRIGGRDGAELAVRVLTALDAPSMWTACRTWDEWDVRLEHRFEMALRTVPDADGPVRARLLAGLAQELYRNRDTRSRLYAAEAVAMARRMDEPLLLMQTLNTRYASIPGEDGKQRQATAEELNGLARRTSAPDFELLAQMMLTHHRLREYDVAGADRAAARCDALLERLPLPGPRFHHTLWQAGRLVLAGRFGRAQRMYREAERQADRIGMCDAGAAVTLGRVVLAYHRGTIAEAGPLIGSVTGLHRAVEQSLRVLHLSARGRAEEARKTAGDGWLSPPADSSWLTATCLQGAAQAAMGDVVACGVTYDALLPHCGRISVGAAFAFLGPVDWFLAMLAWTRNDRAAARRHAADLAERAGRAGLLAWRDRALGVARMGRSPLEPPDGDALRQ</sequence>
<dbReference type="SUPFAM" id="SSF46894">
    <property type="entry name" value="C-terminal effector domain of the bipartite response regulators"/>
    <property type="match status" value="1"/>
</dbReference>
<proteinExistence type="inferred from homology"/>
<dbReference type="Gene3D" id="1.25.40.10">
    <property type="entry name" value="Tetratricopeptide repeat domain"/>
    <property type="match status" value="1"/>
</dbReference>
<dbReference type="SUPFAM" id="SSF52540">
    <property type="entry name" value="P-loop containing nucleoside triphosphate hydrolases"/>
    <property type="match status" value="1"/>
</dbReference>
<dbReference type="InterPro" id="IPR011990">
    <property type="entry name" value="TPR-like_helical_dom_sf"/>
</dbReference>
<dbReference type="EMBL" id="VDMA02000022">
    <property type="protein sequence ID" value="KAB8180393.1"/>
    <property type="molecule type" value="Genomic_DNA"/>
</dbReference>
<dbReference type="InterPro" id="IPR041664">
    <property type="entry name" value="AAA_16"/>
</dbReference>
<feature type="domain" description="OmpR/PhoB-type" evidence="8">
    <location>
        <begin position="18"/>
        <end position="121"/>
    </location>
</feature>
<keyword evidence="7" id="KW-0812">Transmembrane</keyword>
<gene>
    <name evidence="9" type="ORF">FH610_032895</name>
</gene>
<dbReference type="PANTHER" id="PTHR35807">
    <property type="entry name" value="TRANSCRIPTIONAL REGULATOR REDD-RELATED"/>
    <property type="match status" value="1"/>
</dbReference>
<dbReference type="SUPFAM" id="SSF48452">
    <property type="entry name" value="TPR-like"/>
    <property type="match status" value="1"/>
</dbReference>